<dbReference type="InterPro" id="IPR008920">
    <property type="entry name" value="TF_FadR/GntR_C"/>
</dbReference>
<keyword evidence="2 5" id="KW-0238">DNA-binding</keyword>
<dbReference type="AlphaFoldDB" id="A0A7W6WQN9"/>
<evidence type="ECO:0000256" key="2">
    <source>
        <dbReference type="ARBA" id="ARBA00023125"/>
    </source>
</evidence>
<dbReference type="Proteomes" id="UP000576087">
    <property type="component" value="Unassembled WGS sequence"/>
</dbReference>
<keyword evidence="9" id="KW-1185">Reference proteome</keyword>
<dbReference type="SMART" id="SM00895">
    <property type="entry name" value="FCD"/>
    <property type="match status" value="1"/>
</dbReference>
<evidence type="ECO:0000256" key="1">
    <source>
        <dbReference type="ARBA" id="ARBA00023015"/>
    </source>
</evidence>
<dbReference type="Pfam" id="PF00392">
    <property type="entry name" value="GntR"/>
    <property type="match status" value="1"/>
</dbReference>
<dbReference type="Pfam" id="PF07729">
    <property type="entry name" value="FCD"/>
    <property type="match status" value="1"/>
</dbReference>
<dbReference type="InterPro" id="IPR036390">
    <property type="entry name" value="WH_DNA-bd_sf"/>
</dbReference>
<dbReference type="RefSeq" id="WP_246436158.1">
    <property type="nucleotide sequence ID" value="NZ_JACIGW010000003.1"/>
</dbReference>
<reference evidence="8 9" key="1">
    <citation type="submission" date="2020-08" db="EMBL/GenBank/DDBJ databases">
        <title>Genomic Encyclopedia of Type Strains, Phase IV (KMG-V): Genome sequencing to study the core and pangenomes of soil and plant-associated prokaryotes.</title>
        <authorList>
            <person name="Whitman W."/>
        </authorList>
    </citation>
    <scope>NUCLEOTIDE SEQUENCE [LARGE SCALE GENOMIC DNA]</scope>
    <source>
        <strain evidence="6 9">SEMIA 444</strain>
        <strain evidence="5 8">SEMIA 448</strain>
        <strain evidence="7 10">SEMIA 452</strain>
    </source>
</reference>
<feature type="domain" description="HTH gntR-type" evidence="4">
    <location>
        <begin position="30"/>
        <end position="98"/>
    </location>
</feature>
<evidence type="ECO:0000313" key="5">
    <source>
        <dbReference type="EMBL" id="MBB4349622.1"/>
    </source>
</evidence>
<dbReference type="Proteomes" id="UP000524535">
    <property type="component" value="Unassembled WGS sequence"/>
</dbReference>
<dbReference type="GO" id="GO:0003677">
    <property type="term" value="F:DNA binding"/>
    <property type="evidence" value="ECO:0007669"/>
    <property type="project" value="UniProtKB-KW"/>
</dbReference>
<dbReference type="CDD" id="cd07377">
    <property type="entry name" value="WHTH_GntR"/>
    <property type="match status" value="1"/>
</dbReference>
<organism evidence="5 8">
    <name type="scientific">Aliirhizobium cellulosilyticum</name>
    <dbReference type="NCBI Taxonomy" id="393664"/>
    <lineage>
        <taxon>Bacteria</taxon>
        <taxon>Pseudomonadati</taxon>
        <taxon>Pseudomonadota</taxon>
        <taxon>Alphaproteobacteria</taxon>
        <taxon>Hyphomicrobiales</taxon>
        <taxon>Rhizobiaceae</taxon>
        <taxon>Aliirhizobium</taxon>
    </lineage>
</organism>
<dbReference type="PANTHER" id="PTHR43537:SF44">
    <property type="entry name" value="GNTR FAMILY REGULATORY PROTEIN"/>
    <property type="match status" value="1"/>
</dbReference>
<dbReference type="GO" id="GO:0003700">
    <property type="term" value="F:DNA-binding transcription factor activity"/>
    <property type="evidence" value="ECO:0007669"/>
    <property type="project" value="InterPro"/>
</dbReference>
<dbReference type="Proteomes" id="UP000520770">
    <property type="component" value="Unassembled WGS sequence"/>
</dbReference>
<gene>
    <name evidence="6" type="ORF">GGE31_002670</name>
    <name evidence="5" type="ORF">GGE33_003384</name>
    <name evidence="7" type="ORF">GGE35_002610</name>
</gene>
<dbReference type="SUPFAM" id="SSF46785">
    <property type="entry name" value="Winged helix' DNA-binding domain"/>
    <property type="match status" value="1"/>
</dbReference>
<dbReference type="SUPFAM" id="SSF48008">
    <property type="entry name" value="GntR ligand-binding domain-like"/>
    <property type="match status" value="1"/>
</dbReference>
<proteinExistence type="predicted"/>
<dbReference type="PROSITE" id="PS50949">
    <property type="entry name" value="HTH_GNTR"/>
    <property type="match status" value="1"/>
</dbReference>
<dbReference type="InterPro" id="IPR011711">
    <property type="entry name" value="GntR_C"/>
</dbReference>
<evidence type="ECO:0000313" key="9">
    <source>
        <dbReference type="Proteomes" id="UP000524535"/>
    </source>
</evidence>
<comment type="caution">
    <text evidence="5">The sequence shown here is derived from an EMBL/GenBank/DDBJ whole genome shotgun (WGS) entry which is preliminary data.</text>
</comment>
<evidence type="ECO:0000313" key="8">
    <source>
        <dbReference type="Proteomes" id="UP000520770"/>
    </source>
</evidence>
<dbReference type="EMBL" id="JACIGW010000003">
    <property type="protein sequence ID" value="MBB4349622.1"/>
    <property type="molecule type" value="Genomic_DNA"/>
</dbReference>
<dbReference type="InterPro" id="IPR000524">
    <property type="entry name" value="Tscrpt_reg_HTH_GntR"/>
</dbReference>
<evidence type="ECO:0000256" key="3">
    <source>
        <dbReference type="ARBA" id="ARBA00023163"/>
    </source>
</evidence>
<dbReference type="PRINTS" id="PR00035">
    <property type="entry name" value="HTHGNTR"/>
</dbReference>
<evidence type="ECO:0000313" key="10">
    <source>
        <dbReference type="Proteomes" id="UP000576087"/>
    </source>
</evidence>
<evidence type="ECO:0000313" key="7">
    <source>
        <dbReference type="EMBL" id="MBB4446788.1"/>
    </source>
</evidence>
<evidence type="ECO:0000313" key="6">
    <source>
        <dbReference type="EMBL" id="MBB4412157.1"/>
    </source>
</evidence>
<sequence>MTKEGSLLRNASMTRVLTEDGEPIAQRGKRTVREALLHCLIEMIVSGAFAENSTLPNEAELTERFGVSRTSLREAMQYLSALGMVRSRTRAGTTILPKENWNYLDPIVLEVILSVGADDAFYSSLIDARQLLEPAAAAQAAANANARQLYQISKAFEDMVEANSRDTDAWSRADLEFHTAIINASGNWVYRQFASAIQAALLASFRLTNRASQSHKQAILSHQVVLEAIRMRRPEAAHHAMAHLIGAARIEMTEALRQASMVFQPPKREWDTE</sequence>
<keyword evidence="1" id="KW-0805">Transcription regulation</keyword>
<keyword evidence="3" id="KW-0804">Transcription</keyword>
<name>A0A7W6WQN9_9HYPH</name>
<dbReference type="Gene3D" id="1.20.120.530">
    <property type="entry name" value="GntR ligand-binding domain-like"/>
    <property type="match status" value="1"/>
</dbReference>
<dbReference type="PANTHER" id="PTHR43537">
    <property type="entry name" value="TRANSCRIPTIONAL REGULATOR, GNTR FAMILY"/>
    <property type="match status" value="1"/>
</dbReference>
<accession>A0A7W6WQN9</accession>
<dbReference type="EMBL" id="JACIGY010000003">
    <property type="protein sequence ID" value="MBB4412157.1"/>
    <property type="molecule type" value="Genomic_DNA"/>
</dbReference>
<dbReference type="Gene3D" id="1.10.10.10">
    <property type="entry name" value="Winged helix-like DNA-binding domain superfamily/Winged helix DNA-binding domain"/>
    <property type="match status" value="1"/>
</dbReference>
<protein>
    <submittedName>
        <fullName evidence="5">DNA-binding FadR family transcriptional regulator</fullName>
    </submittedName>
</protein>
<dbReference type="SMART" id="SM00345">
    <property type="entry name" value="HTH_GNTR"/>
    <property type="match status" value="1"/>
</dbReference>
<dbReference type="InterPro" id="IPR036388">
    <property type="entry name" value="WH-like_DNA-bd_sf"/>
</dbReference>
<dbReference type="EMBL" id="JACIHM010000003">
    <property type="protein sequence ID" value="MBB4446788.1"/>
    <property type="molecule type" value="Genomic_DNA"/>
</dbReference>
<evidence type="ECO:0000259" key="4">
    <source>
        <dbReference type="PROSITE" id="PS50949"/>
    </source>
</evidence>